<dbReference type="PANTHER" id="PTHR13018:SF139">
    <property type="entry name" value="PHOSPHATE METABOLISM PROTEIN 7"/>
    <property type="match status" value="1"/>
</dbReference>
<dbReference type="HOGENOM" id="CLU_005496_0_0_1"/>
<dbReference type="EMBL" id="KN818222">
    <property type="protein sequence ID" value="KIL71632.1"/>
    <property type="molecule type" value="Genomic_DNA"/>
</dbReference>
<organism evidence="4 5">
    <name type="scientific">Amanita muscaria (strain Koide BX008)</name>
    <dbReference type="NCBI Taxonomy" id="946122"/>
    <lineage>
        <taxon>Eukaryota</taxon>
        <taxon>Fungi</taxon>
        <taxon>Dikarya</taxon>
        <taxon>Basidiomycota</taxon>
        <taxon>Agaricomycotina</taxon>
        <taxon>Agaricomycetes</taxon>
        <taxon>Agaricomycetidae</taxon>
        <taxon>Agaricales</taxon>
        <taxon>Pluteineae</taxon>
        <taxon>Amanitaceae</taxon>
        <taxon>Amanita</taxon>
    </lineage>
</organism>
<dbReference type="GO" id="GO:0005886">
    <property type="term" value="C:plasma membrane"/>
    <property type="evidence" value="ECO:0007669"/>
    <property type="project" value="TreeGrafter"/>
</dbReference>
<dbReference type="STRING" id="946122.A0A0C2XB38"/>
<feature type="transmembrane region" description="Helical" evidence="2">
    <location>
        <begin position="105"/>
        <end position="124"/>
    </location>
</feature>
<feature type="transmembrane region" description="Helical" evidence="2">
    <location>
        <begin position="1015"/>
        <end position="1036"/>
    </location>
</feature>
<dbReference type="InParanoid" id="A0A0C2XB38"/>
<dbReference type="Pfam" id="PF12621">
    <property type="entry name" value="PHM7_ext"/>
    <property type="match status" value="1"/>
</dbReference>
<dbReference type="AlphaFoldDB" id="A0A0C2XB38"/>
<keyword evidence="2" id="KW-0472">Membrane</keyword>
<protein>
    <recommendedName>
        <fullName evidence="3">10TM putative phosphate transporter extracellular tail domain-containing protein</fullName>
    </recommendedName>
</protein>
<dbReference type="InterPro" id="IPR045122">
    <property type="entry name" value="Csc1-like"/>
</dbReference>
<feature type="region of interest" description="Disordered" evidence="1">
    <location>
        <begin position="1121"/>
        <end position="1141"/>
    </location>
</feature>
<feature type="transmembrane region" description="Helical" evidence="2">
    <location>
        <begin position="893"/>
        <end position="913"/>
    </location>
</feature>
<accession>A0A0C2XB38</accession>
<feature type="transmembrane region" description="Helical" evidence="2">
    <location>
        <begin position="197"/>
        <end position="221"/>
    </location>
</feature>
<feature type="transmembrane region" description="Helical" evidence="2">
    <location>
        <begin position="933"/>
        <end position="956"/>
    </location>
</feature>
<name>A0A0C2XB38_AMAMK</name>
<feature type="transmembrane region" description="Helical" evidence="2">
    <location>
        <begin position="282"/>
        <end position="302"/>
    </location>
</feature>
<feature type="transmembrane region" description="Helical" evidence="2">
    <location>
        <begin position="241"/>
        <end position="261"/>
    </location>
</feature>
<gene>
    <name evidence="4" type="ORF">M378DRAFT_155229</name>
</gene>
<feature type="transmembrane region" description="Helical" evidence="2">
    <location>
        <begin position="984"/>
        <end position="1009"/>
    </location>
</feature>
<feature type="region of interest" description="Disordered" evidence="1">
    <location>
        <begin position="667"/>
        <end position="703"/>
    </location>
</feature>
<feature type="domain" description="10TM putative phosphate transporter extracellular tail" evidence="3">
    <location>
        <begin position="1212"/>
        <end position="1247"/>
    </location>
</feature>
<dbReference type="InterPro" id="IPR022257">
    <property type="entry name" value="PHM7_ext"/>
</dbReference>
<keyword evidence="2" id="KW-0812">Transmembrane</keyword>
<keyword evidence="5" id="KW-1185">Reference proteome</keyword>
<reference evidence="4 5" key="1">
    <citation type="submission" date="2014-04" db="EMBL/GenBank/DDBJ databases">
        <title>Evolutionary Origins and Diversification of the Mycorrhizal Mutualists.</title>
        <authorList>
            <consortium name="DOE Joint Genome Institute"/>
            <consortium name="Mycorrhizal Genomics Consortium"/>
            <person name="Kohler A."/>
            <person name="Kuo A."/>
            <person name="Nagy L.G."/>
            <person name="Floudas D."/>
            <person name="Copeland A."/>
            <person name="Barry K.W."/>
            <person name="Cichocki N."/>
            <person name="Veneault-Fourrey C."/>
            <person name="LaButti K."/>
            <person name="Lindquist E.A."/>
            <person name="Lipzen A."/>
            <person name="Lundell T."/>
            <person name="Morin E."/>
            <person name="Murat C."/>
            <person name="Riley R."/>
            <person name="Ohm R."/>
            <person name="Sun H."/>
            <person name="Tunlid A."/>
            <person name="Henrissat B."/>
            <person name="Grigoriev I.V."/>
            <person name="Hibbett D.S."/>
            <person name="Martin F."/>
        </authorList>
    </citation>
    <scope>NUCLEOTIDE SEQUENCE [LARGE SCALE GENOMIC DNA]</scope>
    <source>
        <strain evidence="4 5">Koide BX008</strain>
    </source>
</reference>
<evidence type="ECO:0000313" key="4">
    <source>
        <dbReference type="EMBL" id="KIL71632.1"/>
    </source>
</evidence>
<feature type="transmembrane region" description="Helical" evidence="2">
    <location>
        <begin position="1048"/>
        <end position="1069"/>
    </location>
</feature>
<feature type="transmembrane region" description="Helical" evidence="2">
    <location>
        <begin position="831"/>
        <end position="851"/>
    </location>
</feature>
<evidence type="ECO:0000256" key="2">
    <source>
        <dbReference type="SAM" id="Phobius"/>
    </source>
</evidence>
<sequence>MNLTESSVSDDYSSVDQTMHADDSSNHLIQLQDTTTVHASSTEREHSFTNLVPITTPTNDPYSRLYISPKQSSLFPRAQPNSSYQLASQLSSTCVGYQLDASADGLIIVGAISCVFGLLIWWLFSILRPRLRSIYALRVWFAHPDLRPKSLPSSLFAFLRPKLPLFPSFPTDVSRTGRSVAEDARLFPSDEQLSQRFLWVAFLVASYWSVIGLGGALPIYIINVPCSFVKATGFFGGNTSILLELSILPLLHMFDASYFSFKSLPPLVADAVYDPQHTRIRLIVITGLLLVVGLLPAIYLVLREFNNLVEHRRRWVELKCQGNELGWLSASRAPGFVGWGEQKLKKFIISSGLSSSLDTADHSNGFQSKRRRGSRRRRLNGTILSYVEEANLEVDIQMLFSIGDTQHLARLIDERDAILENLEIAESKYITSFRITTPDPSVLDLELPVPPPNPERPYISLPRPLGTQKRYPRGRRVVNRALASSSLAPISFVAPSQYYKIRNIHAFSTQSVDSRTDEKGRAIPRRRALEPSFSDAFNSRITGSRFFEVSRNSGVFGRVAPLAVDESGQLILSAMPDNYSGTIPDPRLHGPNYVPETDSWDERFAQQLGAQRESYAAVTTETDGNLSDGWVDIATTAPVNFGDDYYQQPEAGPSNSASAALLMRRPRPAKQLPPLPQSQRETFPLRQKEQSEPVPPPHMRLQPSQPYVRPLDGINFNELGGVYTDITHWRSSLKSINAEIEELQRDSYNDIADGARIKGWLVVGKGLHYIPGMELIEGRAKEDIRWDVLQNEPVSLDVTVLWGLMSVIVVLLVVGLTAASGLSLATAPNIAYFLSFLKPLLNSNLVLSGIATVLAPAAFIIIFLFLAVAVVDWAIFVYGFITISAHQLFLLKISFFLSAMVTVGLIVATAFLSSIPAFTFKEATAISLADGSIASGILLLAIVTTITIIFPGLLLLQPVHLWRVTQAQRDAITPRQRFRALYPLTYNPSFSLGACVFGLISASTFWLIFPLIGPVVALLLFLSLVAHRYTVGYVYARTHSQTGGLLQIWLLKCFGTILFLQPAFLGLIFLSRRLWIEGGVLLGTAVVLTLLVEVYTSQKTRIRRSPLSALTQDSLSRFTEAATGGNRANLDEQDTLDPGTPKMRGSMASVFDMMSITLAVTPAQFQGPVPLRTETIDDLTATETAARTHPDAPPHLPALSFTEHADDMAGVLYAPELIAPQPIIWLPNDPAGVARSEAAELRKYHDLHATIDVCETKASNRKRASSSHR</sequence>
<feature type="transmembrane region" description="Helical" evidence="2">
    <location>
        <begin position="800"/>
        <end position="819"/>
    </location>
</feature>
<evidence type="ECO:0000259" key="3">
    <source>
        <dbReference type="Pfam" id="PF12621"/>
    </source>
</evidence>
<dbReference type="OrthoDB" id="2591106at2759"/>
<dbReference type="PANTHER" id="PTHR13018">
    <property type="entry name" value="PROBABLE MEMBRANE PROTEIN DUF221-RELATED"/>
    <property type="match status" value="1"/>
</dbReference>
<evidence type="ECO:0000256" key="1">
    <source>
        <dbReference type="SAM" id="MobiDB-lite"/>
    </source>
</evidence>
<evidence type="ECO:0000313" key="5">
    <source>
        <dbReference type="Proteomes" id="UP000054549"/>
    </source>
</evidence>
<feature type="transmembrane region" description="Helical" evidence="2">
    <location>
        <begin position="857"/>
        <end position="881"/>
    </location>
</feature>
<feature type="transmembrane region" description="Helical" evidence="2">
    <location>
        <begin position="1075"/>
        <end position="1095"/>
    </location>
</feature>
<dbReference type="Proteomes" id="UP000054549">
    <property type="component" value="Unassembled WGS sequence"/>
</dbReference>
<dbReference type="GO" id="GO:0005227">
    <property type="term" value="F:calcium-activated cation channel activity"/>
    <property type="evidence" value="ECO:0007669"/>
    <property type="project" value="InterPro"/>
</dbReference>
<keyword evidence="2" id="KW-1133">Transmembrane helix</keyword>
<proteinExistence type="predicted"/>